<name>A0A914ZFS1_PARUN</name>
<evidence type="ECO:0000313" key="3">
    <source>
        <dbReference type="WBParaSite" id="PgB03_g023_t06"/>
    </source>
</evidence>
<protein>
    <submittedName>
        <fullName evidence="3">Anti-silencing factor</fullName>
    </submittedName>
</protein>
<feature type="region of interest" description="Disordered" evidence="1">
    <location>
        <begin position="158"/>
        <end position="195"/>
    </location>
</feature>
<dbReference type="Proteomes" id="UP000887569">
    <property type="component" value="Unplaced"/>
</dbReference>
<accession>A0A914ZFS1</accession>
<sequence length="315" mass="34697">VCEEDVLVTTFPIRWANASEEVLEGDAEANGSPVKESGDAPELLSRTSGIDVEPTVSWEATANVQQGEPLVSIKGCQLVEECNRQHEMTSDSDFTKKLLEELSGIFGKQTTIPTSTLLPSDRINAADSSIVAKDQSSIKKGSIATWIELINAIGNMLRRSSDSSPPQSASHDVNPVNGVSNDGTTQKRLRPFKSSNSASQWFDDYVRNPMIGDSESQYTAATRQLDTGGTNFNRLILSEDESTGNPFFGKFIRKGFDWSDGNLRLVDMEGNKLLGSELTVHDRSVDIPLQPWLEAVDSFFRPYPQNEPFIVENVY</sequence>
<reference evidence="3" key="1">
    <citation type="submission" date="2022-11" db="UniProtKB">
        <authorList>
            <consortium name="WormBaseParasite"/>
        </authorList>
    </citation>
    <scope>IDENTIFICATION</scope>
</reference>
<proteinExistence type="predicted"/>
<dbReference type="AlphaFoldDB" id="A0A914ZFS1"/>
<evidence type="ECO:0000256" key="1">
    <source>
        <dbReference type="SAM" id="MobiDB-lite"/>
    </source>
</evidence>
<feature type="compositionally biased region" description="Polar residues" evidence="1">
    <location>
        <begin position="177"/>
        <end position="186"/>
    </location>
</feature>
<organism evidence="2 3">
    <name type="scientific">Parascaris univalens</name>
    <name type="common">Nematode worm</name>
    <dbReference type="NCBI Taxonomy" id="6257"/>
    <lineage>
        <taxon>Eukaryota</taxon>
        <taxon>Metazoa</taxon>
        <taxon>Ecdysozoa</taxon>
        <taxon>Nematoda</taxon>
        <taxon>Chromadorea</taxon>
        <taxon>Rhabditida</taxon>
        <taxon>Spirurina</taxon>
        <taxon>Ascaridomorpha</taxon>
        <taxon>Ascaridoidea</taxon>
        <taxon>Ascarididae</taxon>
        <taxon>Parascaris</taxon>
    </lineage>
</organism>
<dbReference type="WBParaSite" id="PgB03_g023_t06">
    <property type="protein sequence ID" value="PgB03_g023_t06"/>
    <property type="gene ID" value="PgB03_g023"/>
</dbReference>
<feature type="region of interest" description="Disordered" evidence="1">
    <location>
        <begin position="25"/>
        <end position="49"/>
    </location>
</feature>
<keyword evidence="2" id="KW-1185">Reference proteome</keyword>
<evidence type="ECO:0000313" key="2">
    <source>
        <dbReference type="Proteomes" id="UP000887569"/>
    </source>
</evidence>